<feature type="compositionally biased region" description="Polar residues" evidence="1">
    <location>
        <begin position="108"/>
        <end position="126"/>
    </location>
</feature>
<proteinExistence type="predicted"/>
<feature type="compositionally biased region" description="Low complexity" evidence="1">
    <location>
        <begin position="144"/>
        <end position="154"/>
    </location>
</feature>
<name>A0A6P7EZ07_DIAVI</name>
<gene>
    <name evidence="2" type="primary">LOC114324564</name>
</gene>
<organism evidence="2">
    <name type="scientific">Diabrotica virgifera virgifera</name>
    <name type="common">western corn rootworm</name>
    <dbReference type="NCBI Taxonomy" id="50390"/>
    <lineage>
        <taxon>Eukaryota</taxon>
        <taxon>Metazoa</taxon>
        <taxon>Ecdysozoa</taxon>
        <taxon>Arthropoda</taxon>
        <taxon>Hexapoda</taxon>
        <taxon>Insecta</taxon>
        <taxon>Pterygota</taxon>
        <taxon>Neoptera</taxon>
        <taxon>Endopterygota</taxon>
        <taxon>Coleoptera</taxon>
        <taxon>Polyphaga</taxon>
        <taxon>Cucujiformia</taxon>
        <taxon>Chrysomeloidea</taxon>
        <taxon>Chrysomelidae</taxon>
        <taxon>Galerucinae</taxon>
        <taxon>Diabroticina</taxon>
        <taxon>Diabroticites</taxon>
        <taxon>Diabrotica</taxon>
    </lineage>
</organism>
<accession>A0A6P7EZ07</accession>
<evidence type="ECO:0000256" key="1">
    <source>
        <dbReference type="SAM" id="MobiDB-lite"/>
    </source>
</evidence>
<feature type="compositionally biased region" description="Polar residues" evidence="1">
    <location>
        <begin position="78"/>
        <end position="93"/>
    </location>
</feature>
<feature type="compositionally biased region" description="Basic and acidic residues" evidence="1">
    <location>
        <begin position="157"/>
        <end position="177"/>
    </location>
</feature>
<dbReference type="InParanoid" id="A0A6P7EZ07"/>
<dbReference type="RefSeq" id="XP_028128226.1">
    <property type="nucleotide sequence ID" value="XM_028272425.1"/>
</dbReference>
<feature type="region of interest" description="Disordered" evidence="1">
    <location>
        <begin position="47"/>
        <end position="178"/>
    </location>
</feature>
<protein>
    <submittedName>
        <fullName evidence="2">Uncharacterized protein LOC114324564</fullName>
    </submittedName>
</protein>
<dbReference type="AlphaFoldDB" id="A0A6P7EZ07"/>
<reference evidence="2" key="1">
    <citation type="submission" date="2025-08" db="UniProtKB">
        <authorList>
            <consortium name="RefSeq"/>
        </authorList>
    </citation>
    <scope>IDENTIFICATION</scope>
    <source>
        <tissue evidence="2">Whole insect</tissue>
    </source>
</reference>
<evidence type="ECO:0000313" key="2">
    <source>
        <dbReference type="RefSeq" id="XP_028128226.1"/>
    </source>
</evidence>
<sequence>MVVKRNGYLTYPCIKEITFIAGVSPSSKAPKRVAELPSLQYRAIDVKTGAGVGPNRRPQRPTTTQYQPETIPRRNNKKSSGNLHTSLDTTHQIYRSPRRVRFTLPSKDGTSTSDSPTAPQRSSTAASRDLEAPPSRRQNHKTFSRFSDFSAFSRPTDSSEKRRGVGGEKQRRAHDDYASFLNRSTTSVLVTASPGVRNRVHPTGRYFRGTLSPTASALPHAAATPGCQALLAAARDGDDHILRDLLRTSIITGLTEPELNAIDSSGRLTECRFTDILCRCKNTQNFLSTVN</sequence>